<organism evidence="2 3">
    <name type="scientific">Riccia fluitans</name>
    <dbReference type="NCBI Taxonomy" id="41844"/>
    <lineage>
        <taxon>Eukaryota</taxon>
        <taxon>Viridiplantae</taxon>
        <taxon>Streptophyta</taxon>
        <taxon>Embryophyta</taxon>
        <taxon>Marchantiophyta</taxon>
        <taxon>Marchantiopsida</taxon>
        <taxon>Marchantiidae</taxon>
        <taxon>Marchantiales</taxon>
        <taxon>Ricciaceae</taxon>
        <taxon>Riccia</taxon>
    </lineage>
</organism>
<name>A0ABD1YF70_9MARC</name>
<feature type="region of interest" description="Disordered" evidence="1">
    <location>
        <begin position="34"/>
        <end position="85"/>
    </location>
</feature>
<comment type="caution">
    <text evidence="2">The sequence shown here is derived from an EMBL/GenBank/DDBJ whole genome shotgun (WGS) entry which is preliminary data.</text>
</comment>
<evidence type="ECO:0000313" key="3">
    <source>
        <dbReference type="Proteomes" id="UP001605036"/>
    </source>
</evidence>
<evidence type="ECO:0000256" key="1">
    <source>
        <dbReference type="SAM" id="MobiDB-lite"/>
    </source>
</evidence>
<evidence type="ECO:0000313" key="2">
    <source>
        <dbReference type="EMBL" id="KAL2629383.1"/>
    </source>
</evidence>
<dbReference type="Proteomes" id="UP001605036">
    <property type="component" value="Unassembled WGS sequence"/>
</dbReference>
<keyword evidence="3" id="KW-1185">Reference proteome</keyword>
<gene>
    <name evidence="2" type="ORF">R1flu_014069</name>
</gene>
<protein>
    <submittedName>
        <fullName evidence="2">Uncharacterized protein</fullName>
    </submittedName>
</protein>
<sequence length="100" mass="11324">MSKQIKALGVYIEATCLGPYLAHLYSHFHEMDNNEKEDSKKRNALIQTVSDSDTKTEDEKEPKEEISHTAWKGEASGSKPLDKKSTVDYHDWGVRLESLG</sequence>
<accession>A0ABD1YF70</accession>
<feature type="compositionally biased region" description="Basic and acidic residues" evidence="1">
    <location>
        <begin position="52"/>
        <end position="67"/>
    </location>
</feature>
<dbReference type="AlphaFoldDB" id="A0ABD1YF70"/>
<dbReference type="EMBL" id="JBHFFA010000004">
    <property type="protein sequence ID" value="KAL2629383.1"/>
    <property type="molecule type" value="Genomic_DNA"/>
</dbReference>
<reference evidence="2 3" key="1">
    <citation type="submission" date="2024-09" db="EMBL/GenBank/DDBJ databases">
        <title>Chromosome-scale assembly of Riccia fluitans.</title>
        <authorList>
            <person name="Paukszto L."/>
            <person name="Sawicki J."/>
            <person name="Karawczyk K."/>
            <person name="Piernik-Szablinska J."/>
            <person name="Szczecinska M."/>
            <person name="Mazdziarz M."/>
        </authorList>
    </citation>
    <scope>NUCLEOTIDE SEQUENCE [LARGE SCALE GENOMIC DNA]</scope>
    <source>
        <strain evidence="2">Rf_01</strain>
        <tissue evidence="2">Aerial parts of the thallus</tissue>
    </source>
</reference>
<proteinExistence type="predicted"/>